<accession>A0A371PM04</accession>
<organism evidence="1 2">
    <name type="scientific">Paenibacillus paeoniae</name>
    <dbReference type="NCBI Taxonomy" id="2292705"/>
    <lineage>
        <taxon>Bacteria</taxon>
        <taxon>Bacillati</taxon>
        <taxon>Bacillota</taxon>
        <taxon>Bacilli</taxon>
        <taxon>Bacillales</taxon>
        <taxon>Paenibacillaceae</taxon>
        <taxon>Paenibacillus</taxon>
    </lineage>
</organism>
<sequence>MRKLRMMPIAITVVISAAALFGGWMLYKQVAVASPLTDAVTQVPGIVKAEKPVIEQDKVRLSVELSDEASLKDVYASVTKQGKAIAGKRNLDIAIQNEEDALLNSIWQTALFDIAEAMETKSYSDIPKTMERVASEHKDVVTVTEMDESNVYVTLRNGEGAKYIVLPRTPNHMGVWPNA</sequence>
<keyword evidence="2" id="KW-1185">Reference proteome</keyword>
<proteinExistence type="predicted"/>
<gene>
    <name evidence="1" type="ORF">DX130_09480</name>
</gene>
<dbReference type="RefSeq" id="WP_116044675.1">
    <property type="nucleotide sequence ID" value="NZ_QUBQ01000001.1"/>
</dbReference>
<dbReference type="Proteomes" id="UP000261905">
    <property type="component" value="Unassembled WGS sequence"/>
</dbReference>
<evidence type="ECO:0000313" key="2">
    <source>
        <dbReference type="Proteomes" id="UP000261905"/>
    </source>
</evidence>
<protein>
    <submittedName>
        <fullName evidence="1">Uncharacterized protein</fullName>
    </submittedName>
</protein>
<reference evidence="1 2" key="1">
    <citation type="submission" date="2018-08" db="EMBL/GenBank/DDBJ databases">
        <title>Paenibacillus sp. M4BSY-1, whole genome shotgun sequence.</title>
        <authorList>
            <person name="Tuo L."/>
        </authorList>
    </citation>
    <scope>NUCLEOTIDE SEQUENCE [LARGE SCALE GENOMIC DNA]</scope>
    <source>
        <strain evidence="1 2">M4BSY-1</strain>
    </source>
</reference>
<evidence type="ECO:0000313" key="1">
    <source>
        <dbReference type="EMBL" id="REK77211.1"/>
    </source>
</evidence>
<dbReference type="EMBL" id="QUBQ01000001">
    <property type="protein sequence ID" value="REK77211.1"/>
    <property type="molecule type" value="Genomic_DNA"/>
</dbReference>
<dbReference type="OrthoDB" id="2652483at2"/>
<comment type="caution">
    <text evidence="1">The sequence shown here is derived from an EMBL/GenBank/DDBJ whole genome shotgun (WGS) entry which is preliminary data.</text>
</comment>
<dbReference type="AlphaFoldDB" id="A0A371PM04"/>
<name>A0A371PM04_9BACL</name>